<reference evidence="5 6" key="1">
    <citation type="submission" date="2020-10" db="EMBL/GenBank/DDBJ databases">
        <title>Draft genome of Ramlibacter aquaticus LMG 30558.</title>
        <authorList>
            <person name="Props R."/>
        </authorList>
    </citation>
    <scope>NUCLEOTIDE SEQUENCE [LARGE SCALE GENOMIC DNA]</scope>
    <source>
        <strain evidence="5 6">LMG 30558</strain>
    </source>
</reference>
<evidence type="ECO:0000256" key="1">
    <source>
        <dbReference type="ARBA" id="ARBA00022505"/>
    </source>
</evidence>
<protein>
    <submittedName>
        <fullName evidence="5">Xanthine dehydrogenase family protein</fullName>
    </submittedName>
</protein>
<dbReference type="SMART" id="SM01008">
    <property type="entry name" value="Ald_Xan_dh_C"/>
    <property type="match status" value="1"/>
</dbReference>
<dbReference type="Pfam" id="PF01315">
    <property type="entry name" value="Ald_Xan_dh_C"/>
    <property type="match status" value="1"/>
</dbReference>
<dbReference type="InterPro" id="IPR036856">
    <property type="entry name" value="Ald_Oxase/Xan_DH_a/b_sf"/>
</dbReference>
<dbReference type="InterPro" id="IPR046867">
    <property type="entry name" value="AldOxase/xan_DH_MoCoBD2"/>
</dbReference>
<keyword evidence="6" id="KW-1185">Reference proteome</keyword>
<organism evidence="5 6">
    <name type="scientific">Ramlibacter aquaticus</name>
    <dbReference type="NCBI Taxonomy" id="2780094"/>
    <lineage>
        <taxon>Bacteria</taxon>
        <taxon>Pseudomonadati</taxon>
        <taxon>Pseudomonadota</taxon>
        <taxon>Betaproteobacteria</taxon>
        <taxon>Burkholderiales</taxon>
        <taxon>Comamonadaceae</taxon>
        <taxon>Ramlibacter</taxon>
    </lineage>
</organism>
<evidence type="ECO:0000313" key="5">
    <source>
        <dbReference type="EMBL" id="MBE7941291.1"/>
    </source>
</evidence>
<evidence type="ECO:0000313" key="6">
    <source>
        <dbReference type="Proteomes" id="UP000715965"/>
    </source>
</evidence>
<evidence type="ECO:0000256" key="2">
    <source>
        <dbReference type="ARBA" id="ARBA00023002"/>
    </source>
</evidence>
<sequence length="812" mass="88051">MSTALHPRAGVEVEERPRTEQEKLLPPVTEDPRYIGSNAERPSARRLVEGRGQFLDDIELPRMAHVVFWRSPVAHMRILRIDVEAARRMPGVIRIADGQDIAAVCKPWVATLAHLAGMKSAPQYPLAMERACWQGEPVLAVVAETREQAEDALQLVQVDFERLPPVVDMEAALAPTTPLIHPELGDNLCFTRHLDTGGVDEAFARADAVAEATFEFGRHTGVTLEPRAVLADWNPGDQRLTVYHSFQAPHMMQDLYARQFDLPESAVRVICRDVGGSFGIKVHAYPDDFATVALSMLCRRPVKFMADRLESFTSDIHARHHRVKGRIACNRDGEILAFEIDDLTGIGPYSMFPRTSAIEGNQVVNLVGGPYKHKQYRAHLDVVFQNKTPTCQYRGVGHPIACAVTEGLVDLAARKIGMDPLEFRQRNVIPDDAYPATGASGIKLESLSHDQCLAKIRTLMDYPALLAEQKALRAQGIHRGIGFATLIELTNPSAAFYGVGGARIASQDGATMRLDPSGAIVVMSGVGEQGQGNEGIFRQIAADAVGVDLDKVRVVTGDTDVTPYGGGTWASRGAGIGGEAVLLAGQALRANVLQLAAVILKREVAELAVHRGEVVERGTGKTLLPFAELGRIAYYRSDTLPADFTPELMVTRHYAQRDYPFIFTNGIQAAYVEVDTETGFVKLLKHWAVEDCGRVINPGLVDEQIRGAIVQGIGGALLEECLYDDEGLMRNASLADYLVPMSGEMPDIVVAHVETPTRSSQLGAKGAGEAGTAGAPAAVMNAINDALAPLQAQVWSQPATPEKILRALGHVG</sequence>
<comment type="caution">
    <text evidence="5">The sequence shown here is derived from an EMBL/GenBank/DDBJ whole genome shotgun (WGS) entry which is preliminary data.</text>
</comment>
<feature type="region of interest" description="Disordered" evidence="3">
    <location>
        <begin position="1"/>
        <end position="41"/>
    </location>
</feature>
<dbReference type="InterPro" id="IPR000674">
    <property type="entry name" value="Ald_Oxase/Xan_DH_a/b"/>
</dbReference>
<dbReference type="Gene3D" id="3.90.1170.50">
    <property type="entry name" value="Aldehyde oxidase/xanthine dehydrogenase, a/b hammerhead"/>
    <property type="match status" value="1"/>
</dbReference>
<dbReference type="SUPFAM" id="SSF54665">
    <property type="entry name" value="CO dehydrogenase molybdoprotein N-domain-like"/>
    <property type="match status" value="1"/>
</dbReference>
<dbReference type="InterPro" id="IPR016208">
    <property type="entry name" value="Ald_Oxase/xanthine_DH-like"/>
</dbReference>
<dbReference type="InterPro" id="IPR008274">
    <property type="entry name" value="AldOxase/xan_DH_MoCoBD1"/>
</dbReference>
<gene>
    <name evidence="5" type="ORF">IM725_11985</name>
</gene>
<evidence type="ECO:0000259" key="4">
    <source>
        <dbReference type="SMART" id="SM01008"/>
    </source>
</evidence>
<dbReference type="PANTHER" id="PTHR11908">
    <property type="entry name" value="XANTHINE DEHYDROGENASE"/>
    <property type="match status" value="1"/>
</dbReference>
<feature type="compositionally biased region" description="Basic and acidic residues" evidence="3">
    <location>
        <begin position="9"/>
        <end position="23"/>
    </location>
</feature>
<keyword evidence="2" id="KW-0560">Oxidoreductase</keyword>
<keyword evidence="1" id="KW-0500">Molybdenum</keyword>
<accession>A0ABR9SG15</accession>
<feature type="domain" description="Aldehyde oxidase/xanthine dehydrogenase a/b hammerhead" evidence="4">
    <location>
        <begin position="49"/>
        <end position="164"/>
    </location>
</feature>
<dbReference type="RefSeq" id="WP_193780833.1">
    <property type="nucleotide sequence ID" value="NZ_JADDOJ010000045.1"/>
</dbReference>
<name>A0ABR9SG15_9BURK</name>
<dbReference type="Gene3D" id="3.30.365.10">
    <property type="entry name" value="Aldehyde oxidase/xanthine dehydrogenase, molybdopterin binding domain"/>
    <property type="match status" value="4"/>
</dbReference>
<dbReference type="InterPro" id="IPR037165">
    <property type="entry name" value="AldOxase/xan_DH_Mopterin-bd_sf"/>
</dbReference>
<dbReference type="Proteomes" id="UP000715965">
    <property type="component" value="Unassembled WGS sequence"/>
</dbReference>
<dbReference type="SUPFAM" id="SSF56003">
    <property type="entry name" value="Molybdenum cofactor-binding domain"/>
    <property type="match status" value="1"/>
</dbReference>
<dbReference type="EMBL" id="JADDOJ010000045">
    <property type="protein sequence ID" value="MBE7941291.1"/>
    <property type="molecule type" value="Genomic_DNA"/>
</dbReference>
<dbReference type="Pfam" id="PF20256">
    <property type="entry name" value="MoCoBD_2"/>
    <property type="match status" value="1"/>
</dbReference>
<proteinExistence type="predicted"/>
<evidence type="ECO:0000256" key="3">
    <source>
        <dbReference type="SAM" id="MobiDB-lite"/>
    </source>
</evidence>
<dbReference type="PANTHER" id="PTHR11908:SF132">
    <property type="entry name" value="ALDEHYDE OXIDASE 1-RELATED"/>
    <property type="match status" value="1"/>
</dbReference>
<dbReference type="Pfam" id="PF02738">
    <property type="entry name" value="MoCoBD_1"/>
    <property type="match status" value="1"/>
</dbReference>